<organism evidence="2 3">
    <name type="scientific">Ilex paraguariensis</name>
    <name type="common">yerba mate</name>
    <dbReference type="NCBI Taxonomy" id="185542"/>
    <lineage>
        <taxon>Eukaryota</taxon>
        <taxon>Viridiplantae</taxon>
        <taxon>Streptophyta</taxon>
        <taxon>Embryophyta</taxon>
        <taxon>Tracheophyta</taxon>
        <taxon>Spermatophyta</taxon>
        <taxon>Magnoliopsida</taxon>
        <taxon>eudicotyledons</taxon>
        <taxon>Gunneridae</taxon>
        <taxon>Pentapetalae</taxon>
        <taxon>asterids</taxon>
        <taxon>campanulids</taxon>
        <taxon>Aquifoliales</taxon>
        <taxon>Aquifoliaceae</taxon>
        <taxon>Ilex</taxon>
    </lineage>
</organism>
<gene>
    <name evidence="2" type="ORF">ILEXP_LOCUS38470</name>
</gene>
<comment type="caution">
    <text evidence="2">The sequence shown here is derived from an EMBL/GenBank/DDBJ whole genome shotgun (WGS) entry which is preliminary data.</text>
</comment>
<feature type="region of interest" description="Disordered" evidence="1">
    <location>
        <begin position="154"/>
        <end position="187"/>
    </location>
</feature>
<evidence type="ECO:0000313" key="3">
    <source>
        <dbReference type="Proteomes" id="UP001642360"/>
    </source>
</evidence>
<evidence type="ECO:0000313" key="2">
    <source>
        <dbReference type="EMBL" id="CAK9169038.1"/>
    </source>
</evidence>
<evidence type="ECO:0000256" key="1">
    <source>
        <dbReference type="SAM" id="MobiDB-lite"/>
    </source>
</evidence>
<sequence length="205" mass="20970">MERREVAQGRSRVGGAIGETRQFEASTQVLGSALSKVAYGNSAMVEAKGFVQVRGDAKEKCKGGTDDDGALGCTRAKAQALGDTTKLLGGASTLGGVGNRASGGDLVLSNVVEEDGEVGEHMGGAWGAGSGDVGVAICNAIQVGDARRALDLGEEGDDLGGSDRIGAVRQTRGDSGLGDANQTQRGGYREGGYLRHLVKQGDCWR</sequence>
<name>A0ABC8TIG5_9AQUA</name>
<accession>A0ABC8TIG5</accession>
<dbReference type="AlphaFoldDB" id="A0ABC8TIG5"/>
<proteinExistence type="predicted"/>
<reference evidence="2 3" key="1">
    <citation type="submission" date="2024-02" db="EMBL/GenBank/DDBJ databases">
        <authorList>
            <person name="Vignale AGUSTIN F."/>
            <person name="Sosa J E."/>
            <person name="Modenutti C."/>
        </authorList>
    </citation>
    <scope>NUCLEOTIDE SEQUENCE [LARGE SCALE GENOMIC DNA]</scope>
</reference>
<protein>
    <submittedName>
        <fullName evidence="2">Uncharacterized protein</fullName>
    </submittedName>
</protein>
<dbReference type="Proteomes" id="UP001642360">
    <property type="component" value="Unassembled WGS sequence"/>
</dbReference>
<dbReference type="EMBL" id="CAUOFW020005214">
    <property type="protein sequence ID" value="CAK9169038.1"/>
    <property type="molecule type" value="Genomic_DNA"/>
</dbReference>
<keyword evidence="3" id="KW-1185">Reference proteome</keyword>